<dbReference type="OrthoDB" id="9815559at2"/>
<accession>A0A1G7HGD3</accession>
<organism evidence="1 2">
    <name type="scientific">Mucilaginibacter pineti</name>
    <dbReference type="NCBI Taxonomy" id="1391627"/>
    <lineage>
        <taxon>Bacteria</taxon>
        <taxon>Pseudomonadati</taxon>
        <taxon>Bacteroidota</taxon>
        <taxon>Sphingobacteriia</taxon>
        <taxon>Sphingobacteriales</taxon>
        <taxon>Sphingobacteriaceae</taxon>
        <taxon>Mucilaginibacter</taxon>
    </lineage>
</organism>
<evidence type="ECO:0000313" key="1">
    <source>
        <dbReference type="EMBL" id="SDE99354.1"/>
    </source>
</evidence>
<protein>
    <submittedName>
        <fullName evidence="1">Spore coat polysaccharide biosynthesis protein SpsF</fullName>
    </submittedName>
</protein>
<keyword evidence="2" id="KW-1185">Reference proteome</keyword>
<dbReference type="Gene3D" id="3.90.550.10">
    <property type="entry name" value="Spore Coat Polysaccharide Biosynthesis Protein SpsA, Chain A"/>
    <property type="match status" value="1"/>
</dbReference>
<dbReference type="SUPFAM" id="SSF53448">
    <property type="entry name" value="Nucleotide-diphospho-sugar transferases"/>
    <property type="match status" value="1"/>
</dbReference>
<dbReference type="AlphaFoldDB" id="A0A1G7HGD3"/>
<dbReference type="InterPro" id="IPR003329">
    <property type="entry name" value="Cytidylyl_trans"/>
</dbReference>
<name>A0A1G7HGD3_9SPHI</name>
<dbReference type="PANTHER" id="PTHR42866">
    <property type="entry name" value="3-DEOXY-MANNO-OCTULOSONATE CYTIDYLYLTRANSFERASE"/>
    <property type="match status" value="1"/>
</dbReference>
<reference evidence="1 2" key="1">
    <citation type="submission" date="2016-10" db="EMBL/GenBank/DDBJ databases">
        <authorList>
            <person name="de Groot N.N."/>
        </authorList>
    </citation>
    <scope>NUCLEOTIDE SEQUENCE [LARGE SCALE GENOMIC DNA]</scope>
    <source>
        <strain evidence="1 2">47C3B</strain>
    </source>
</reference>
<dbReference type="GO" id="GO:0005829">
    <property type="term" value="C:cytosol"/>
    <property type="evidence" value="ECO:0007669"/>
    <property type="project" value="TreeGrafter"/>
</dbReference>
<dbReference type="CDD" id="cd02518">
    <property type="entry name" value="GT2_SpsF"/>
    <property type="match status" value="1"/>
</dbReference>
<dbReference type="EMBL" id="FNAI01000011">
    <property type="protein sequence ID" value="SDE99354.1"/>
    <property type="molecule type" value="Genomic_DNA"/>
</dbReference>
<dbReference type="InterPro" id="IPR029044">
    <property type="entry name" value="Nucleotide-diphossugar_trans"/>
</dbReference>
<sequence length="276" mass="31551">MANKIVIVVQARMASTRLPGKVMLPILGKSILALMTERLQMISHEATIVIATSENAEDDVLVREAQSLGLPCYRGDQHNLLDRHYQAALKYGADVVLKIPSDCPLIDPRIIDGVLDYFFENDTFDYVSNLHPATWPDGNDVEIMTMPCLKKAWQNAYKPLELEHTTPYIWENPQLFNIGNVSWQTGLDYSMSHRFTIDYREDYLFIKTVFEALYQVNKNFSCNDIINLLNTEPGIYQINAQYAGVNWYRHHLNELKTIQPGQTKQAPEVLATSNLK</sequence>
<gene>
    <name evidence="1" type="ORF">SAMN05216464_111213</name>
</gene>
<dbReference type="Pfam" id="PF02348">
    <property type="entry name" value="CTP_transf_3"/>
    <property type="match status" value="1"/>
</dbReference>
<dbReference type="PANTHER" id="PTHR42866:SF1">
    <property type="entry name" value="SPORE COAT POLYSACCHARIDE BIOSYNTHESIS PROTEIN SPSF"/>
    <property type="match status" value="1"/>
</dbReference>
<dbReference type="RefSeq" id="WP_091152635.1">
    <property type="nucleotide sequence ID" value="NZ_FNAI01000011.1"/>
</dbReference>
<dbReference type="Proteomes" id="UP000199072">
    <property type="component" value="Unassembled WGS sequence"/>
</dbReference>
<evidence type="ECO:0000313" key="2">
    <source>
        <dbReference type="Proteomes" id="UP000199072"/>
    </source>
</evidence>
<proteinExistence type="predicted"/>
<dbReference type="STRING" id="1391627.SAMN05216464_111213"/>